<evidence type="ECO:0000256" key="1">
    <source>
        <dbReference type="ARBA" id="ARBA00004141"/>
    </source>
</evidence>
<proteinExistence type="inferred from homology"/>
<comment type="similarity">
    <text evidence="2">Belongs to the GtrA family.</text>
</comment>
<evidence type="ECO:0000256" key="5">
    <source>
        <dbReference type="ARBA" id="ARBA00023136"/>
    </source>
</evidence>
<feature type="transmembrane region" description="Helical" evidence="6">
    <location>
        <begin position="14"/>
        <end position="34"/>
    </location>
</feature>
<sequence length="164" mass="17123">MTVIDWVRSRAGELARFATVGAAGVVVNLGTFNLLRLGPFAPDAEVAGDDDRVVTAKAIATLVSIVFAWLAHRGWTFKGMSVLKPGMEALLFLVVNGAALLLESGTVALSHHVMGYTSALADNISAAFGIGLGTIARYAGYRLFLFHDPKSEPAEASAGSSSAD</sequence>
<keyword evidence="5 6" id="KW-0472">Membrane</keyword>
<evidence type="ECO:0000256" key="4">
    <source>
        <dbReference type="ARBA" id="ARBA00022989"/>
    </source>
</evidence>
<reference evidence="8" key="1">
    <citation type="submission" date="2023-06" db="EMBL/GenBank/DDBJ databases">
        <title>SYSU T00b26.</title>
        <authorList>
            <person name="Gao L."/>
            <person name="Fang B.-Z."/>
            <person name="Li W.-J."/>
        </authorList>
    </citation>
    <scope>NUCLEOTIDE SEQUENCE</scope>
    <source>
        <strain evidence="8">SYSU T00b26</strain>
    </source>
</reference>
<feature type="transmembrane region" description="Helical" evidence="6">
    <location>
        <begin position="91"/>
        <end position="114"/>
    </location>
</feature>
<organism evidence="8 9">
    <name type="scientific">Demequina zhanjiangensis</name>
    <dbReference type="NCBI Taxonomy" id="3051659"/>
    <lineage>
        <taxon>Bacteria</taxon>
        <taxon>Bacillati</taxon>
        <taxon>Actinomycetota</taxon>
        <taxon>Actinomycetes</taxon>
        <taxon>Micrococcales</taxon>
        <taxon>Demequinaceae</taxon>
        <taxon>Demequina</taxon>
    </lineage>
</organism>
<evidence type="ECO:0000256" key="6">
    <source>
        <dbReference type="SAM" id="Phobius"/>
    </source>
</evidence>
<keyword evidence="3 6" id="KW-0812">Transmembrane</keyword>
<accession>A0ABT8FXN4</accession>
<dbReference type="PANTHER" id="PTHR38459:SF1">
    <property type="entry name" value="PROPHAGE BACTOPRENOL-LINKED GLUCOSE TRANSLOCASE HOMOLOG"/>
    <property type="match status" value="1"/>
</dbReference>
<dbReference type="Proteomes" id="UP001172738">
    <property type="component" value="Unassembled WGS sequence"/>
</dbReference>
<keyword evidence="9" id="KW-1185">Reference proteome</keyword>
<protein>
    <submittedName>
        <fullName evidence="8">GtrA family protein</fullName>
    </submittedName>
</protein>
<evidence type="ECO:0000256" key="2">
    <source>
        <dbReference type="ARBA" id="ARBA00009399"/>
    </source>
</evidence>
<evidence type="ECO:0000259" key="7">
    <source>
        <dbReference type="Pfam" id="PF04138"/>
    </source>
</evidence>
<name>A0ABT8FXN4_9MICO</name>
<gene>
    <name evidence="8" type="ORF">QQX04_01515</name>
</gene>
<dbReference type="EMBL" id="JAUHPV010000001">
    <property type="protein sequence ID" value="MDN4471666.1"/>
    <property type="molecule type" value="Genomic_DNA"/>
</dbReference>
<dbReference type="Pfam" id="PF04138">
    <property type="entry name" value="GtrA_DPMS_TM"/>
    <property type="match status" value="1"/>
</dbReference>
<evidence type="ECO:0000313" key="8">
    <source>
        <dbReference type="EMBL" id="MDN4471666.1"/>
    </source>
</evidence>
<keyword evidence="4 6" id="KW-1133">Transmembrane helix</keyword>
<evidence type="ECO:0000313" key="9">
    <source>
        <dbReference type="Proteomes" id="UP001172738"/>
    </source>
</evidence>
<evidence type="ECO:0000256" key="3">
    <source>
        <dbReference type="ARBA" id="ARBA00022692"/>
    </source>
</evidence>
<feature type="domain" description="GtrA/DPMS transmembrane" evidence="7">
    <location>
        <begin position="16"/>
        <end position="146"/>
    </location>
</feature>
<comment type="subcellular location">
    <subcellularLocation>
        <location evidence="1">Membrane</location>
        <topology evidence="1">Multi-pass membrane protein</topology>
    </subcellularLocation>
</comment>
<dbReference type="InterPro" id="IPR007267">
    <property type="entry name" value="GtrA_DPMS_TM"/>
</dbReference>
<dbReference type="InterPro" id="IPR051401">
    <property type="entry name" value="GtrA_CellWall_Glycosyl"/>
</dbReference>
<dbReference type="PANTHER" id="PTHR38459">
    <property type="entry name" value="PROPHAGE BACTOPRENOL-LINKED GLUCOSE TRANSLOCASE HOMOLOG"/>
    <property type="match status" value="1"/>
</dbReference>
<feature type="transmembrane region" description="Helical" evidence="6">
    <location>
        <begin position="120"/>
        <end position="140"/>
    </location>
</feature>
<dbReference type="RefSeq" id="WP_301125503.1">
    <property type="nucleotide sequence ID" value="NZ_JAUHPV010000001.1"/>
</dbReference>
<comment type="caution">
    <text evidence="8">The sequence shown here is derived from an EMBL/GenBank/DDBJ whole genome shotgun (WGS) entry which is preliminary data.</text>
</comment>
<feature type="transmembrane region" description="Helical" evidence="6">
    <location>
        <begin position="54"/>
        <end position="71"/>
    </location>
</feature>